<dbReference type="InterPro" id="IPR019888">
    <property type="entry name" value="Tscrpt_reg_AsnC-like"/>
</dbReference>
<dbReference type="PANTHER" id="PTHR30154">
    <property type="entry name" value="LEUCINE-RESPONSIVE REGULATORY PROTEIN"/>
    <property type="match status" value="1"/>
</dbReference>
<dbReference type="STRING" id="1338436.LK10_06925"/>
<dbReference type="Gene3D" id="3.30.70.920">
    <property type="match status" value="1"/>
</dbReference>
<dbReference type="SUPFAM" id="SSF54909">
    <property type="entry name" value="Dimeric alpha+beta barrel"/>
    <property type="match status" value="1"/>
</dbReference>
<dbReference type="PANTHER" id="PTHR30154:SF34">
    <property type="entry name" value="TRANSCRIPTIONAL REGULATOR AZLB"/>
    <property type="match status" value="1"/>
</dbReference>
<dbReference type="GO" id="GO:0005829">
    <property type="term" value="C:cytosol"/>
    <property type="evidence" value="ECO:0007669"/>
    <property type="project" value="TreeGrafter"/>
</dbReference>
<dbReference type="InterPro" id="IPR036390">
    <property type="entry name" value="WH_DNA-bd_sf"/>
</dbReference>
<dbReference type="OrthoDB" id="4050641at2"/>
<dbReference type="AlphaFoldDB" id="A0A0B2AQJ5"/>
<evidence type="ECO:0000313" key="1">
    <source>
        <dbReference type="EMBL" id="KHL04259.1"/>
    </source>
</evidence>
<dbReference type="Pfam" id="PF13412">
    <property type="entry name" value="HTH_24"/>
    <property type="match status" value="1"/>
</dbReference>
<reference evidence="1 2" key="1">
    <citation type="submission" date="2014-09" db="EMBL/GenBank/DDBJ databases">
        <title>Genome sequence of Sinomonas sp. MUSC 117.</title>
        <authorList>
            <person name="Lee L.-H."/>
        </authorList>
    </citation>
    <scope>NUCLEOTIDE SEQUENCE [LARGE SCALE GENOMIC DNA]</scope>
    <source>
        <strain evidence="1 2">MUSC 117</strain>
    </source>
</reference>
<dbReference type="EMBL" id="JTDL01000082">
    <property type="protein sequence ID" value="KHL04259.1"/>
    <property type="molecule type" value="Genomic_DNA"/>
</dbReference>
<name>A0A0B2AQJ5_9MICC</name>
<dbReference type="RefSeq" id="WP_043121425.1">
    <property type="nucleotide sequence ID" value="NZ_JTDL01000082.1"/>
</dbReference>
<dbReference type="Gene3D" id="1.10.10.10">
    <property type="entry name" value="Winged helix-like DNA-binding domain superfamily/Winged helix DNA-binding domain"/>
    <property type="match status" value="2"/>
</dbReference>
<dbReference type="InterPro" id="IPR011008">
    <property type="entry name" value="Dimeric_a/b-barrel"/>
</dbReference>
<dbReference type="GO" id="GO:0043565">
    <property type="term" value="F:sequence-specific DNA binding"/>
    <property type="evidence" value="ECO:0007669"/>
    <property type="project" value="TreeGrafter"/>
</dbReference>
<dbReference type="GO" id="GO:0043200">
    <property type="term" value="P:response to amino acid"/>
    <property type="evidence" value="ECO:0007669"/>
    <property type="project" value="TreeGrafter"/>
</dbReference>
<dbReference type="InterPro" id="IPR036388">
    <property type="entry name" value="WH-like_DNA-bd_sf"/>
</dbReference>
<evidence type="ECO:0000313" key="2">
    <source>
        <dbReference type="Proteomes" id="UP000030982"/>
    </source>
</evidence>
<dbReference type="Proteomes" id="UP000030982">
    <property type="component" value="Unassembled WGS sequence"/>
</dbReference>
<accession>A0A0B2AQJ5</accession>
<gene>
    <name evidence="1" type="ORF">LK10_06925</name>
</gene>
<comment type="caution">
    <text evidence="1">The sequence shown here is derived from an EMBL/GenBank/DDBJ whole genome shotgun (WGS) entry which is preliminary data.</text>
</comment>
<organism evidence="1 2">
    <name type="scientific">Sinomonas humi</name>
    <dbReference type="NCBI Taxonomy" id="1338436"/>
    <lineage>
        <taxon>Bacteria</taxon>
        <taxon>Bacillati</taxon>
        <taxon>Actinomycetota</taxon>
        <taxon>Actinomycetes</taxon>
        <taxon>Micrococcales</taxon>
        <taxon>Micrococcaceae</taxon>
        <taxon>Sinomonas</taxon>
    </lineage>
</organism>
<proteinExistence type="predicted"/>
<sequence>MNSGTQRFPSWGSPVVEFSEEDLALLHGLQIAPRAPWLEAAEILGAHPATLARRWERLRSAGLAWITAHLKGDPAEMVLAFVDVECAPGGRDAATASLAAIPEVQTIDVGASHPDLALTVFAESLVECSETVIPLIAEAPGVRRVQTHLCTRLHSGGHSWRLAALDRAQIAAFSKLAQIEPFAGRVPAACYDLLPILARNGRASAADISRELGRSPATAHRQLSRVLSSGMLSFRCEVAQARAGYPVACKWLAKVPPGQHAAAAAAIGGLRNLRLVASTTGQTNFTIMMWLRTVADVMTAELALQERIPGIELVESIVMLRAVKRVGVMLRPDGTTTGELVAAPALID</sequence>
<protein>
    <submittedName>
        <fullName evidence="1">AsnC family transcriptional regulator</fullName>
    </submittedName>
</protein>
<dbReference type="SUPFAM" id="SSF46785">
    <property type="entry name" value="Winged helix' DNA-binding domain"/>
    <property type="match status" value="1"/>
</dbReference>
<dbReference type="SMART" id="SM00344">
    <property type="entry name" value="HTH_ASNC"/>
    <property type="match status" value="1"/>
</dbReference>
<keyword evidence="2" id="KW-1185">Reference proteome</keyword>